<dbReference type="EMBL" id="AP023356">
    <property type="protein sequence ID" value="BCJ47820.1"/>
    <property type="molecule type" value="Genomic_DNA"/>
</dbReference>
<reference evidence="2 3" key="1">
    <citation type="submission" date="2020-08" db="EMBL/GenBank/DDBJ databases">
        <title>Whole genome shotgun sequence of Actinoplanes ianthinogenes NBRC 13996.</title>
        <authorList>
            <person name="Komaki H."/>
            <person name="Tamura T."/>
        </authorList>
    </citation>
    <scope>NUCLEOTIDE SEQUENCE [LARGE SCALE GENOMIC DNA]</scope>
    <source>
        <strain evidence="2 3">NBRC 13996</strain>
    </source>
</reference>
<organism evidence="2 3">
    <name type="scientific">Actinoplanes ianthinogenes</name>
    <dbReference type="NCBI Taxonomy" id="122358"/>
    <lineage>
        <taxon>Bacteria</taxon>
        <taxon>Bacillati</taxon>
        <taxon>Actinomycetota</taxon>
        <taxon>Actinomycetes</taxon>
        <taxon>Micromonosporales</taxon>
        <taxon>Micromonosporaceae</taxon>
        <taxon>Actinoplanes</taxon>
    </lineage>
</organism>
<proteinExistence type="predicted"/>
<evidence type="ECO:0000313" key="2">
    <source>
        <dbReference type="EMBL" id="BCJ47820.1"/>
    </source>
</evidence>
<dbReference type="Proteomes" id="UP000676967">
    <property type="component" value="Chromosome"/>
</dbReference>
<gene>
    <name evidence="2" type="ORF">Aiant_84770</name>
</gene>
<evidence type="ECO:0000313" key="3">
    <source>
        <dbReference type="Proteomes" id="UP000676967"/>
    </source>
</evidence>
<protein>
    <submittedName>
        <fullName evidence="2">Uncharacterized protein</fullName>
    </submittedName>
</protein>
<sequence>MALRRPMATTKTTNSNGNIEANGTTRSMSAIQHRPCQRLRLIAVGQDASTSEHARRQISAFELIVQNGAVGTSP</sequence>
<evidence type="ECO:0000256" key="1">
    <source>
        <dbReference type="SAM" id="MobiDB-lite"/>
    </source>
</evidence>
<feature type="compositionally biased region" description="Polar residues" evidence="1">
    <location>
        <begin position="9"/>
        <end position="30"/>
    </location>
</feature>
<feature type="region of interest" description="Disordered" evidence="1">
    <location>
        <begin position="1"/>
        <end position="30"/>
    </location>
</feature>
<name>A0ABM7M836_9ACTN</name>
<keyword evidence="3" id="KW-1185">Reference proteome</keyword>
<accession>A0ABM7M836</accession>